<protein>
    <submittedName>
        <fullName evidence="2">Uncharacterized protein</fullName>
    </submittedName>
</protein>
<dbReference type="AlphaFoldDB" id="A0A158I2B6"/>
<dbReference type="EMBL" id="FCOK02000039">
    <property type="protein sequence ID" value="SAL50732.1"/>
    <property type="molecule type" value="Genomic_DNA"/>
</dbReference>
<evidence type="ECO:0000313" key="2">
    <source>
        <dbReference type="EMBL" id="SAL50732.1"/>
    </source>
</evidence>
<keyword evidence="1" id="KW-0472">Membrane</keyword>
<keyword evidence="1" id="KW-1133">Transmembrane helix</keyword>
<gene>
    <name evidence="2" type="ORF">AWB69_05162</name>
</gene>
<proteinExistence type="predicted"/>
<name>A0A158I2B6_9BURK</name>
<evidence type="ECO:0000313" key="3">
    <source>
        <dbReference type="Proteomes" id="UP000054683"/>
    </source>
</evidence>
<organism evidence="2 3">
    <name type="scientific">Caballeronia udeis</name>
    <dbReference type="NCBI Taxonomy" id="1232866"/>
    <lineage>
        <taxon>Bacteria</taxon>
        <taxon>Pseudomonadati</taxon>
        <taxon>Pseudomonadota</taxon>
        <taxon>Betaproteobacteria</taxon>
        <taxon>Burkholderiales</taxon>
        <taxon>Burkholderiaceae</taxon>
        <taxon>Caballeronia</taxon>
    </lineage>
</organism>
<evidence type="ECO:0000256" key="1">
    <source>
        <dbReference type="SAM" id="Phobius"/>
    </source>
</evidence>
<dbReference type="RefSeq" id="WP_062089530.1">
    <property type="nucleotide sequence ID" value="NZ_FCOK02000039.1"/>
</dbReference>
<keyword evidence="1" id="KW-0812">Transmembrane</keyword>
<accession>A0A158I2B6</accession>
<reference evidence="2 3" key="1">
    <citation type="submission" date="2016-01" db="EMBL/GenBank/DDBJ databases">
        <authorList>
            <person name="Oliw E.H."/>
        </authorList>
    </citation>
    <scope>NUCLEOTIDE SEQUENCE [LARGE SCALE GENOMIC DNA]</scope>
    <source>
        <strain evidence="2">LMG 27134</strain>
    </source>
</reference>
<dbReference type="Proteomes" id="UP000054683">
    <property type="component" value="Unassembled WGS sequence"/>
</dbReference>
<feature type="transmembrane region" description="Helical" evidence="1">
    <location>
        <begin position="6"/>
        <end position="26"/>
    </location>
</feature>
<sequence>MSHALFEISSAICILLFVGFVVFRAFTSPLPGKEERFDLFMKRNDISRSQDTLRHESLELGDKTPRP</sequence>